<reference evidence="2 3" key="1">
    <citation type="submission" date="2024-04" db="EMBL/GenBank/DDBJ databases">
        <title>Tritrichomonas musculus Genome.</title>
        <authorList>
            <person name="Alves-Ferreira E."/>
            <person name="Grigg M."/>
            <person name="Lorenzi H."/>
            <person name="Galac M."/>
        </authorList>
    </citation>
    <scope>NUCLEOTIDE SEQUENCE [LARGE SCALE GENOMIC DNA]</scope>
    <source>
        <strain evidence="2 3">EAF2021</strain>
    </source>
</reference>
<accession>A0ABR2ILJ3</accession>
<evidence type="ECO:0000259" key="1">
    <source>
        <dbReference type="Pfam" id="PF10416"/>
    </source>
</evidence>
<dbReference type="InterPro" id="IPR036388">
    <property type="entry name" value="WH-like_DNA-bd_sf"/>
</dbReference>
<name>A0ABR2ILJ3_9EUKA</name>
<organism evidence="2 3">
    <name type="scientific">Tritrichomonas musculus</name>
    <dbReference type="NCBI Taxonomy" id="1915356"/>
    <lineage>
        <taxon>Eukaryota</taxon>
        <taxon>Metamonada</taxon>
        <taxon>Parabasalia</taxon>
        <taxon>Tritrichomonadida</taxon>
        <taxon>Tritrichomonadidae</taxon>
        <taxon>Tritrichomonas</taxon>
    </lineage>
</organism>
<dbReference type="InterPro" id="IPR018845">
    <property type="entry name" value="Initiator-bd"/>
</dbReference>
<dbReference type="Pfam" id="PF10416">
    <property type="entry name" value="IBD"/>
    <property type="match status" value="1"/>
</dbReference>
<dbReference type="Proteomes" id="UP001470230">
    <property type="component" value="Unassembled WGS sequence"/>
</dbReference>
<dbReference type="Gene3D" id="1.10.10.10">
    <property type="entry name" value="Winged helix-like DNA-binding domain superfamily/Winged helix DNA-binding domain"/>
    <property type="match status" value="1"/>
</dbReference>
<gene>
    <name evidence="2" type="ORF">M9Y10_011737</name>
</gene>
<sequence length="249" mass="29212">MNFNELKRKVTDRNNKMKLIHTAWLCLKYVEDHPAEKCEIGIFWLNEKEFMLNSSIFGSFTNIKPNTMNRNFRTHGFSCKKTTSSIREYVSEIYPNTFLPDPKNWIIRWCENFSKSTTEAEAKCWQSHDNIVKHRKNKSVNDNKSINNDELISKLITVKEGNGELITMPSHEPNPENMIPTSISFDVFDDFDELRNGIECPFSYDGLRQNNCPSILDSVDPFEPKEDSFQKFEREFYDSIDEGNNNNFF</sequence>
<dbReference type="EMBL" id="JAPFFF010000017">
    <property type="protein sequence ID" value="KAK8864043.1"/>
    <property type="molecule type" value="Genomic_DNA"/>
</dbReference>
<keyword evidence="3" id="KW-1185">Reference proteome</keyword>
<proteinExistence type="predicted"/>
<evidence type="ECO:0000313" key="2">
    <source>
        <dbReference type="EMBL" id="KAK8864043.1"/>
    </source>
</evidence>
<evidence type="ECO:0000313" key="3">
    <source>
        <dbReference type="Proteomes" id="UP001470230"/>
    </source>
</evidence>
<feature type="domain" description="Initiator binding" evidence="1">
    <location>
        <begin position="3"/>
        <end position="108"/>
    </location>
</feature>
<comment type="caution">
    <text evidence="2">The sequence shown here is derived from an EMBL/GenBank/DDBJ whole genome shotgun (WGS) entry which is preliminary data.</text>
</comment>
<protein>
    <recommendedName>
        <fullName evidence="1">Initiator binding domain-containing protein</fullName>
    </recommendedName>
</protein>